<organism evidence="2 3">
    <name type="scientific">Candidatus Abzuiibacterium crystallinum</name>
    <dbReference type="NCBI Taxonomy" id="1974748"/>
    <lineage>
        <taxon>Bacteria</taxon>
        <taxon>Pseudomonadati</taxon>
        <taxon>Candidatus Omnitrophota</taxon>
        <taxon>Candidatus Abzuiibacterium</taxon>
    </lineage>
</organism>
<evidence type="ECO:0000313" key="3">
    <source>
        <dbReference type="Proteomes" id="UP000230859"/>
    </source>
</evidence>
<feature type="transmembrane region" description="Helical" evidence="1">
    <location>
        <begin position="95"/>
        <end position="115"/>
    </location>
</feature>
<dbReference type="EMBL" id="PCVY01000024">
    <property type="protein sequence ID" value="PIQ86919.1"/>
    <property type="molecule type" value="Genomic_DNA"/>
</dbReference>
<evidence type="ECO:0000256" key="1">
    <source>
        <dbReference type="SAM" id="Phobius"/>
    </source>
</evidence>
<accession>A0A2H0LR61</accession>
<name>A0A2H0LR61_9BACT</name>
<dbReference type="AlphaFoldDB" id="A0A2H0LR61"/>
<protein>
    <submittedName>
        <fullName evidence="2">Uncharacterized protein</fullName>
    </submittedName>
</protein>
<feature type="transmembrane region" description="Helical" evidence="1">
    <location>
        <begin position="9"/>
        <end position="34"/>
    </location>
</feature>
<keyword evidence="1" id="KW-1133">Transmembrane helix</keyword>
<sequence length="127" mass="14453">MVKDTWHLIIWAIGILKLVLGTLAFTPVITALWIRGFSAGFDMVFWAAFWAVYILNAVYVLRLQDAARLISIGMDFLCIVLYWKAFLDIEIPLDILPSRTLAGLLSFCFIVFLLFPKVKAHFALART</sequence>
<feature type="transmembrane region" description="Helical" evidence="1">
    <location>
        <begin position="40"/>
        <end position="59"/>
    </location>
</feature>
<feature type="transmembrane region" description="Helical" evidence="1">
    <location>
        <begin position="66"/>
        <end position="83"/>
    </location>
</feature>
<proteinExistence type="predicted"/>
<keyword evidence="1" id="KW-0812">Transmembrane</keyword>
<dbReference type="Proteomes" id="UP000230859">
    <property type="component" value="Unassembled WGS sequence"/>
</dbReference>
<comment type="caution">
    <text evidence="2">The sequence shown here is derived from an EMBL/GenBank/DDBJ whole genome shotgun (WGS) entry which is preliminary data.</text>
</comment>
<evidence type="ECO:0000313" key="2">
    <source>
        <dbReference type="EMBL" id="PIQ86919.1"/>
    </source>
</evidence>
<keyword evidence="1" id="KW-0472">Membrane</keyword>
<gene>
    <name evidence="2" type="ORF">COV74_02830</name>
</gene>
<reference evidence="2 3" key="1">
    <citation type="submission" date="2017-09" db="EMBL/GenBank/DDBJ databases">
        <title>Depth-based differentiation of microbial function through sediment-hosted aquifers and enrichment of novel symbionts in the deep terrestrial subsurface.</title>
        <authorList>
            <person name="Probst A.J."/>
            <person name="Ladd B."/>
            <person name="Jarett J.K."/>
            <person name="Geller-Mcgrath D.E."/>
            <person name="Sieber C.M."/>
            <person name="Emerson J.B."/>
            <person name="Anantharaman K."/>
            <person name="Thomas B.C."/>
            <person name="Malmstrom R."/>
            <person name="Stieglmeier M."/>
            <person name="Klingl A."/>
            <person name="Woyke T."/>
            <person name="Ryan C.M."/>
            <person name="Banfield J.F."/>
        </authorList>
    </citation>
    <scope>NUCLEOTIDE SEQUENCE [LARGE SCALE GENOMIC DNA]</scope>
    <source>
        <strain evidence="2">CG11_big_fil_rev_8_21_14_0_20_45_26</strain>
    </source>
</reference>